<evidence type="ECO:0000313" key="8">
    <source>
        <dbReference type="EMBL" id="GAA0168427.1"/>
    </source>
</evidence>
<evidence type="ECO:0000256" key="2">
    <source>
        <dbReference type="ARBA" id="ARBA00022695"/>
    </source>
</evidence>
<dbReference type="GO" id="GO:0004519">
    <property type="term" value="F:endonuclease activity"/>
    <property type="evidence" value="ECO:0007669"/>
    <property type="project" value="UniProtKB-KW"/>
</dbReference>
<sequence length="107" mass="12399">MEAPKSYKEVQRLIGVLVREKAKVQRPINYVCHVLHGPKETYPFIDKFVMDLVISARKLKAYFEAHLIVVVTEKPIKRVLANPAQTGRLTTWEVELSEFEITFVTRT</sequence>
<evidence type="ECO:0000256" key="5">
    <source>
        <dbReference type="ARBA" id="ARBA00022801"/>
    </source>
</evidence>
<dbReference type="Pfam" id="PF17917">
    <property type="entry name" value="RT_RNaseH"/>
    <property type="match status" value="1"/>
</dbReference>
<dbReference type="Proteomes" id="UP001454036">
    <property type="component" value="Unassembled WGS sequence"/>
</dbReference>
<organism evidence="8 9">
    <name type="scientific">Lithospermum erythrorhizon</name>
    <name type="common">Purple gromwell</name>
    <name type="synonym">Lithospermum officinale var. erythrorhizon</name>
    <dbReference type="NCBI Taxonomy" id="34254"/>
    <lineage>
        <taxon>Eukaryota</taxon>
        <taxon>Viridiplantae</taxon>
        <taxon>Streptophyta</taxon>
        <taxon>Embryophyta</taxon>
        <taxon>Tracheophyta</taxon>
        <taxon>Spermatophyta</taxon>
        <taxon>Magnoliopsida</taxon>
        <taxon>eudicotyledons</taxon>
        <taxon>Gunneridae</taxon>
        <taxon>Pentapetalae</taxon>
        <taxon>asterids</taxon>
        <taxon>lamiids</taxon>
        <taxon>Boraginales</taxon>
        <taxon>Boraginaceae</taxon>
        <taxon>Boraginoideae</taxon>
        <taxon>Lithospermeae</taxon>
        <taxon>Lithospermum</taxon>
    </lineage>
</organism>
<evidence type="ECO:0000256" key="4">
    <source>
        <dbReference type="ARBA" id="ARBA00022759"/>
    </source>
</evidence>
<evidence type="ECO:0000256" key="6">
    <source>
        <dbReference type="ARBA" id="ARBA00022918"/>
    </source>
</evidence>
<keyword evidence="4" id="KW-0255">Endonuclease</keyword>
<evidence type="ECO:0000256" key="3">
    <source>
        <dbReference type="ARBA" id="ARBA00022722"/>
    </source>
</evidence>
<evidence type="ECO:0000256" key="1">
    <source>
        <dbReference type="ARBA" id="ARBA00022679"/>
    </source>
</evidence>
<dbReference type="SUPFAM" id="SSF56672">
    <property type="entry name" value="DNA/RNA polymerases"/>
    <property type="match status" value="1"/>
</dbReference>
<gene>
    <name evidence="8" type="ORF">LIER_23145</name>
</gene>
<keyword evidence="2" id="KW-0548">Nucleotidyltransferase</keyword>
<comment type="caution">
    <text evidence="8">The sequence shown here is derived from an EMBL/GenBank/DDBJ whole genome shotgun (WGS) entry which is preliminary data.</text>
</comment>
<dbReference type="AlphaFoldDB" id="A0AAV3QWC5"/>
<keyword evidence="3" id="KW-0540">Nuclease</keyword>
<protein>
    <recommendedName>
        <fullName evidence="7">Reverse transcriptase RNase H-like domain-containing protein</fullName>
    </recommendedName>
</protein>
<dbReference type="InterPro" id="IPR041373">
    <property type="entry name" value="RT_RNaseH"/>
</dbReference>
<reference evidence="8 9" key="1">
    <citation type="submission" date="2024-01" db="EMBL/GenBank/DDBJ databases">
        <title>The complete chloroplast genome sequence of Lithospermum erythrorhizon: insights into the phylogenetic relationship among Boraginaceae species and the maternal lineages of purple gromwells.</title>
        <authorList>
            <person name="Okada T."/>
            <person name="Watanabe K."/>
        </authorList>
    </citation>
    <scope>NUCLEOTIDE SEQUENCE [LARGE SCALE GENOMIC DNA]</scope>
</reference>
<dbReference type="GO" id="GO:0016787">
    <property type="term" value="F:hydrolase activity"/>
    <property type="evidence" value="ECO:0007669"/>
    <property type="project" value="UniProtKB-KW"/>
</dbReference>
<evidence type="ECO:0000313" key="9">
    <source>
        <dbReference type="Proteomes" id="UP001454036"/>
    </source>
</evidence>
<dbReference type="EMBL" id="BAABME010006464">
    <property type="protein sequence ID" value="GAA0168427.1"/>
    <property type="molecule type" value="Genomic_DNA"/>
</dbReference>
<keyword evidence="5" id="KW-0378">Hydrolase</keyword>
<dbReference type="PANTHER" id="PTHR48475">
    <property type="entry name" value="RIBONUCLEASE H"/>
    <property type="match status" value="1"/>
</dbReference>
<dbReference type="InterPro" id="IPR043502">
    <property type="entry name" value="DNA/RNA_pol_sf"/>
</dbReference>
<dbReference type="PANTHER" id="PTHR48475:SF2">
    <property type="entry name" value="RIBONUCLEASE H"/>
    <property type="match status" value="1"/>
</dbReference>
<accession>A0AAV3QWC5</accession>
<name>A0AAV3QWC5_LITER</name>
<evidence type="ECO:0000259" key="7">
    <source>
        <dbReference type="Pfam" id="PF17917"/>
    </source>
</evidence>
<keyword evidence="6" id="KW-0695">RNA-directed DNA polymerase</keyword>
<keyword evidence="1" id="KW-0808">Transferase</keyword>
<feature type="domain" description="Reverse transcriptase RNase H-like" evidence="7">
    <location>
        <begin position="15"/>
        <end position="99"/>
    </location>
</feature>
<keyword evidence="9" id="KW-1185">Reference proteome</keyword>
<dbReference type="GO" id="GO:0003964">
    <property type="term" value="F:RNA-directed DNA polymerase activity"/>
    <property type="evidence" value="ECO:0007669"/>
    <property type="project" value="UniProtKB-KW"/>
</dbReference>
<proteinExistence type="predicted"/>